<evidence type="ECO:0008006" key="6">
    <source>
        <dbReference type="Google" id="ProtNLM"/>
    </source>
</evidence>
<comment type="caution">
    <text evidence="4">The sequence shown here is derived from an EMBL/GenBank/DDBJ whole genome shotgun (WGS) entry which is preliminary data.</text>
</comment>
<reference evidence="5" key="1">
    <citation type="submission" date="2017-04" db="EMBL/GenBank/DDBJ databases">
        <title>Function of individual gut microbiota members based on whole genome sequencing of pure cultures obtained from chicken caecum.</title>
        <authorList>
            <person name="Medvecky M."/>
            <person name="Cejkova D."/>
            <person name="Polansky O."/>
            <person name="Karasova D."/>
            <person name="Kubasova T."/>
            <person name="Cizek A."/>
            <person name="Rychlik I."/>
        </authorList>
    </citation>
    <scope>NUCLEOTIDE SEQUENCE [LARGE SCALE GENOMIC DNA]</scope>
    <source>
        <strain evidence="5">An175</strain>
    </source>
</reference>
<feature type="domain" description="DUF3846" evidence="2">
    <location>
        <begin position="1"/>
        <end position="102"/>
    </location>
</feature>
<feature type="domain" description="YodL-like" evidence="3">
    <location>
        <begin position="226"/>
        <end position="323"/>
    </location>
</feature>
<evidence type="ECO:0000259" key="2">
    <source>
        <dbReference type="Pfam" id="PF12957"/>
    </source>
</evidence>
<proteinExistence type="predicted"/>
<dbReference type="Pfam" id="PF12957">
    <property type="entry name" value="DUF3846"/>
    <property type="match status" value="1"/>
</dbReference>
<feature type="region of interest" description="Disordered" evidence="1">
    <location>
        <begin position="342"/>
        <end position="367"/>
    </location>
</feature>
<evidence type="ECO:0000313" key="5">
    <source>
        <dbReference type="Proteomes" id="UP000196386"/>
    </source>
</evidence>
<dbReference type="Proteomes" id="UP000196386">
    <property type="component" value="Unassembled WGS sequence"/>
</dbReference>
<feature type="compositionally biased region" description="Basic and acidic residues" evidence="1">
    <location>
        <begin position="355"/>
        <end position="367"/>
    </location>
</feature>
<evidence type="ECO:0000256" key="1">
    <source>
        <dbReference type="SAM" id="MobiDB-lite"/>
    </source>
</evidence>
<dbReference type="AlphaFoldDB" id="A0A1Y4MJQ5"/>
<organism evidence="4 5">
    <name type="scientific">Anaerotruncus colihominis</name>
    <dbReference type="NCBI Taxonomy" id="169435"/>
    <lineage>
        <taxon>Bacteria</taxon>
        <taxon>Bacillati</taxon>
        <taxon>Bacillota</taxon>
        <taxon>Clostridia</taxon>
        <taxon>Eubacteriales</taxon>
        <taxon>Oscillospiraceae</taxon>
        <taxon>Anaerotruncus</taxon>
    </lineage>
</organism>
<dbReference type="EMBL" id="NFKP01000013">
    <property type="protein sequence ID" value="OUP68974.1"/>
    <property type="molecule type" value="Genomic_DNA"/>
</dbReference>
<name>A0A1Y4MJQ5_9FIRM</name>
<evidence type="ECO:0000259" key="3">
    <source>
        <dbReference type="Pfam" id="PF14191"/>
    </source>
</evidence>
<evidence type="ECO:0000313" key="4">
    <source>
        <dbReference type="EMBL" id="OUP68974.1"/>
    </source>
</evidence>
<sequence>MKVLMIEPGKAPYEAELDGSLESMQKAVGGGIEGYYPYAEPVAIVCNDEGKINGLALNRAIYNEDGEMIEIMAGTFFMAGLGEESFTDLPDYFMEQYKEQFKYPEKFFRLAGEIVAVKQPLPPEEKQQPVPVMEEPDGDDIRLDESMDLAFDLDEFFRQSSGAYADLYPDSHAEKERMADELLSGDTGKIRMRLAAFEQEEHMEGETAPLLERISSYEKEYGISAYSIYQLDLSDNADNLRFMSLDWLERKGLSVDRDNYQMVYARQQEPGETLEDIYRRFNIDHPEDFKGHSLSVSDVVLLHEKGTDTAYYVDSIGFKELPGFFGAGAPETRRDVSVREQLDNARKQAAQAEPKAPDKKARGPERS</sequence>
<dbReference type="Pfam" id="PF14191">
    <property type="entry name" value="YodL"/>
    <property type="match status" value="1"/>
</dbReference>
<gene>
    <name evidence="4" type="ORF">B5F11_11550</name>
</gene>
<dbReference type="InterPro" id="IPR024559">
    <property type="entry name" value="DUF3846"/>
</dbReference>
<protein>
    <recommendedName>
        <fullName evidence="6">DUF3846 domain-containing protein</fullName>
    </recommendedName>
</protein>
<accession>A0A1Y4MJQ5</accession>
<dbReference type="InterPro" id="IPR025923">
    <property type="entry name" value="YodL-like_dom"/>
</dbReference>